<keyword evidence="2" id="KW-0472">Membrane</keyword>
<keyword evidence="2" id="KW-0812">Transmembrane</keyword>
<name>A0A1H4CGV9_9ACTO</name>
<dbReference type="OrthoDB" id="4774131at2"/>
<evidence type="ECO:0000313" key="3">
    <source>
        <dbReference type="EMBL" id="SEA59666.1"/>
    </source>
</evidence>
<evidence type="ECO:0000313" key="4">
    <source>
        <dbReference type="Proteomes" id="UP000199288"/>
    </source>
</evidence>
<sequence length="124" mass="14108">MIRLLWTASTQVRYFLRRYMPSNILLDLIRTRNGLKWGVPAMLLAATYLGVAAWCTTLIESGGPGWLHLVVLICIWNALKMVVIGPVSVVLLVKARAKERHARKRAEREVDAEVPQRELTRSSR</sequence>
<keyword evidence="2" id="KW-1133">Transmembrane helix</keyword>
<feature type="region of interest" description="Disordered" evidence="1">
    <location>
        <begin position="101"/>
        <end position="124"/>
    </location>
</feature>
<protein>
    <recommendedName>
        <fullName evidence="5">Sulfate permease</fullName>
    </recommendedName>
</protein>
<keyword evidence="4" id="KW-1185">Reference proteome</keyword>
<feature type="compositionally biased region" description="Basic and acidic residues" evidence="1">
    <location>
        <begin position="106"/>
        <end position="124"/>
    </location>
</feature>
<organism evidence="3 4">
    <name type="scientific">Bowdeniella nasicola</name>
    <dbReference type="NCBI Taxonomy" id="208480"/>
    <lineage>
        <taxon>Bacteria</taxon>
        <taxon>Bacillati</taxon>
        <taxon>Actinomycetota</taxon>
        <taxon>Actinomycetes</taxon>
        <taxon>Actinomycetales</taxon>
        <taxon>Actinomycetaceae</taxon>
        <taxon>Bowdeniella</taxon>
    </lineage>
</organism>
<dbReference type="AlphaFoldDB" id="A0A1H4CGV9"/>
<evidence type="ECO:0000256" key="1">
    <source>
        <dbReference type="SAM" id="MobiDB-lite"/>
    </source>
</evidence>
<evidence type="ECO:0000256" key="2">
    <source>
        <dbReference type="SAM" id="Phobius"/>
    </source>
</evidence>
<dbReference type="EMBL" id="FNQV01000012">
    <property type="protein sequence ID" value="SEA59666.1"/>
    <property type="molecule type" value="Genomic_DNA"/>
</dbReference>
<proteinExistence type="predicted"/>
<evidence type="ECO:0008006" key="5">
    <source>
        <dbReference type="Google" id="ProtNLM"/>
    </source>
</evidence>
<dbReference type="RefSeq" id="WP_092565412.1">
    <property type="nucleotide sequence ID" value="NZ_FNQV01000012.1"/>
</dbReference>
<gene>
    <name evidence="3" type="ORF">SAMN02910418_01975</name>
</gene>
<feature type="transmembrane region" description="Helical" evidence="2">
    <location>
        <begin position="37"/>
        <end position="59"/>
    </location>
</feature>
<feature type="transmembrane region" description="Helical" evidence="2">
    <location>
        <begin position="65"/>
        <end position="93"/>
    </location>
</feature>
<reference evidence="4" key="1">
    <citation type="submission" date="2016-10" db="EMBL/GenBank/DDBJ databases">
        <authorList>
            <person name="Varghese N."/>
            <person name="Submissions S."/>
        </authorList>
    </citation>
    <scope>NUCLEOTIDE SEQUENCE [LARGE SCALE GENOMIC DNA]</scope>
    <source>
        <strain evidence="4">KPR-1</strain>
    </source>
</reference>
<accession>A0A1H4CGV9</accession>
<dbReference type="Proteomes" id="UP000199288">
    <property type="component" value="Unassembled WGS sequence"/>
</dbReference>